<comment type="subcellular location">
    <subcellularLocation>
        <location evidence="1">Cell outer membrane</location>
    </subcellularLocation>
</comment>
<evidence type="ECO:0000256" key="2">
    <source>
        <dbReference type="ARBA" id="ARBA00023136"/>
    </source>
</evidence>
<reference evidence="4 5" key="1">
    <citation type="submission" date="2017-07" db="EMBL/GenBank/DDBJ databases">
        <title>Flavobacterium cyanobacteriorum sp. nov., isolated from cyanobacterial aggregates in a eutrophic lake.</title>
        <authorList>
            <person name="Cai H."/>
        </authorList>
    </citation>
    <scope>NUCLEOTIDE SEQUENCE [LARGE SCALE GENOMIC DNA]</scope>
    <source>
        <strain evidence="4 5">TH167</strain>
    </source>
</reference>
<keyword evidence="2" id="KW-0472">Membrane</keyword>
<accession>A0A255ZMX9</accession>
<dbReference type="Gene3D" id="2.40.170.20">
    <property type="entry name" value="TonB-dependent receptor, beta-barrel domain"/>
    <property type="match status" value="1"/>
</dbReference>
<dbReference type="InterPro" id="IPR036942">
    <property type="entry name" value="Beta-barrel_TonB_sf"/>
</dbReference>
<keyword evidence="3" id="KW-0998">Cell outer membrane</keyword>
<protein>
    <submittedName>
        <fullName evidence="4">Uncharacterized protein</fullName>
    </submittedName>
</protein>
<name>A0A255ZMX9_9FLAO</name>
<sequence length="869" mass="98301">MYCQQITIKGLITAEKNEAIQGCIVTVSNSKTLDKVLAYGTSISNGAYEVNFDNNTKLDSLYLTVKHFSYESILIKIPAKSIIQNFILTEKINELNEVIIKKERTLEVKGDTLSYLVHGIKSAKDYTIEDVLKRIPGISVKENGQITYNEKPISHLYINGVDLLEGRYSIATQGIPADAVKTVDVMKRHHHKRIDIGRTESDNVSLNLKIKDGVNALFGTLKSEIGIPFLTANADVTPIYLRKKIQNIGSLKANNIGKTLKNVGDDLQLDNSNAYALKLNELQVISPPNINGVAISDKFWLDNDSKAITNDALYKVNDSTLVKWNANYVNELSRIESKTTTTFLANDATNTNVNISRNQLRTQRFQTGSSQEINKRNYYLKNSFNIKLTDNTGNEKSNLNSIDVLSTFNRRDFLLNEIITFKKVVSRNKTIESGAVVDFELKNETLAVNPPVFEDLFNSNSLNSKTAQGVRVTRFNAGAFAEYQFAIGKVEWKLNQTANYQHFNFMSGLELQPTTTNLEFPFKSDFEFDKTTSITELKSNVLLGKTRISWSLASEFISLQMNEKAETNLNLNKNYLFLQPRLNIKHTFNSKWIAGTSYSLKNSISDFRNLIPPLILSSFNTLVQNPFFVNKTQAHSITPYLNFDDVLSSFYLNLNCGWDQTKSDVTFDSEVNSDGFITNKVILRPNTFLTYRFGTTIRKSFLGSLNANLSYNFRYTENELFFNNEFLISLNKSHNIDFEISWDEGTWFGAVYKANAFLSTSFLPRNEVENKALFQTANLDFYTSEETRISLGTEAATATTSRAAKADTNVLFNAQFFYKPSKKLFLSAGLLNLFDTKVFTTTNSLANIVNVYQFSLRPRQFTLGLNYSF</sequence>
<evidence type="ECO:0000313" key="4">
    <source>
        <dbReference type="EMBL" id="OYQ42235.1"/>
    </source>
</evidence>
<dbReference type="Proteomes" id="UP000216035">
    <property type="component" value="Unassembled WGS sequence"/>
</dbReference>
<evidence type="ECO:0000256" key="3">
    <source>
        <dbReference type="ARBA" id="ARBA00023237"/>
    </source>
</evidence>
<organism evidence="4 5">
    <name type="scientific">Flavobacterium aurantiibacter</name>
    <dbReference type="NCBI Taxonomy" id="2023067"/>
    <lineage>
        <taxon>Bacteria</taxon>
        <taxon>Pseudomonadati</taxon>
        <taxon>Bacteroidota</taxon>
        <taxon>Flavobacteriia</taxon>
        <taxon>Flavobacteriales</taxon>
        <taxon>Flavobacteriaceae</taxon>
        <taxon>Flavobacterium</taxon>
    </lineage>
</organism>
<dbReference type="AlphaFoldDB" id="A0A255ZMX9"/>
<keyword evidence="5" id="KW-1185">Reference proteome</keyword>
<comment type="caution">
    <text evidence="4">The sequence shown here is derived from an EMBL/GenBank/DDBJ whole genome shotgun (WGS) entry which is preliminary data.</text>
</comment>
<dbReference type="GO" id="GO:0009279">
    <property type="term" value="C:cell outer membrane"/>
    <property type="evidence" value="ECO:0007669"/>
    <property type="project" value="UniProtKB-SubCell"/>
</dbReference>
<proteinExistence type="predicted"/>
<dbReference type="SUPFAM" id="SSF56935">
    <property type="entry name" value="Porins"/>
    <property type="match status" value="1"/>
</dbReference>
<dbReference type="EMBL" id="NOXX01000215">
    <property type="protein sequence ID" value="OYQ42235.1"/>
    <property type="molecule type" value="Genomic_DNA"/>
</dbReference>
<gene>
    <name evidence="4" type="ORF">CHX27_12080</name>
</gene>
<evidence type="ECO:0000256" key="1">
    <source>
        <dbReference type="ARBA" id="ARBA00004442"/>
    </source>
</evidence>
<evidence type="ECO:0000313" key="5">
    <source>
        <dbReference type="Proteomes" id="UP000216035"/>
    </source>
</evidence>